<dbReference type="SUPFAM" id="SSF54928">
    <property type="entry name" value="RNA-binding domain, RBD"/>
    <property type="match status" value="1"/>
</dbReference>
<evidence type="ECO:0000313" key="5">
    <source>
        <dbReference type="EMBL" id="KAK1409515.1"/>
    </source>
</evidence>
<dbReference type="Gene3D" id="3.30.70.330">
    <property type="match status" value="1"/>
</dbReference>
<proteinExistence type="predicted"/>
<dbReference type="GO" id="GO:0008270">
    <property type="term" value="F:zinc ion binding"/>
    <property type="evidence" value="ECO:0007669"/>
    <property type="project" value="UniProtKB-KW"/>
</dbReference>
<evidence type="ECO:0008006" key="7">
    <source>
        <dbReference type="Google" id="ProtNLM"/>
    </source>
</evidence>
<evidence type="ECO:0000256" key="1">
    <source>
        <dbReference type="PROSITE-ProRule" id="PRU00175"/>
    </source>
</evidence>
<keyword evidence="2" id="KW-0694">RNA-binding</keyword>
<dbReference type="Proteomes" id="UP001229421">
    <property type="component" value="Unassembled WGS sequence"/>
</dbReference>
<name>A0AAD8NBL8_TARER</name>
<dbReference type="GO" id="GO:0016567">
    <property type="term" value="P:protein ubiquitination"/>
    <property type="evidence" value="ECO:0007669"/>
    <property type="project" value="TreeGrafter"/>
</dbReference>
<dbReference type="CDD" id="cd12438">
    <property type="entry name" value="RRM_CNOT4"/>
    <property type="match status" value="1"/>
</dbReference>
<dbReference type="SMART" id="SM00361">
    <property type="entry name" value="RRM_1"/>
    <property type="match status" value="1"/>
</dbReference>
<dbReference type="InterPro" id="IPR039515">
    <property type="entry name" value="NOT4_mRING-HC-C4C4"/>
</dbReference>
<dbReference type="PANTHER" id="PTHR12603:SF10">
    <property type="entry name" value="TRANSCRIPTION FACTOR C2H2 FAMILY"/>
    <property type="match status" value="1"/>
</dbReference>
<dbReference type="InterPro" id="IPR039780">
    <property type="entry name" value="Mot2"/>
</dbReference>
<dbReference type="AlphaFoldDB" id="A0AAD8NBL8"/>
<dbReference type="PROSITE" id="PS50089">
    <property type="entry name" value="ZF_RING_2"/>
    <property type="match status" value="1"/>
</dbReference>
<reference evidence="5" key="1">
    <citation type="journal article" date="2023" name="bioRxiv">
        <title>Improved chromosome-level genome assembly for marigold (Tagetes erecta).</title>
        <authorList>
            <person name="Jiang F."/>
            <person name="Yuan L."/>
            <person name="Wang S."/>
            <person name="Wang H."/>
            <person name="Xu D."/>
            <person name="Wang A."/>
            <person name="Fan W."/>
        </authorList>
    </citation>
    <scope>NUCLEOTIDE SEQUENCE</scope>
    <source>
        <strain evidence="5">WSJ</strain>
        <tissue evidence="5">Leaf</tissue>
    </source>
</reference>
<dbReference type="GO" id="GO:0003723">
    <property type="term" value="F:RNA binding"/>
    <property type="evidence" value="ECO:0007669"/>
    <property type="project" value="UniProtKB-UniRule"/>
</dbReference>
<evidence type="ECO:0000259" key="3">
    <source>
        <dbReference type="PROSITE" id="PS50089"/>
    </source>
</evidence>
<sequence>MLLRLVSILWFSILCAVLSHFIYTNLFTKSFFHSFNQSIGIMSNEEEKRCPLCAEEMDWTDQQLKPCKCGYEVCVWCWHHIMDMAEKDATEGRCPACRTAYDKDRSVGLESNFQRVAGNVSRKQKQPKAKQKPTEVKKDLSNVRVIQRKMAYIIGLPLSLADEDLLQRKDYFGQYGKVTKVSLSRTAGGTVQQFVNDTCSVYITYSKEEEAVRCIQSVHGYVLDGRFLRASFGTAKYCHAWLRNMPCNNAACLYLHSIGAEEDSFGKDEIAAVHTRNRVQEIVGATQYLHKRSGSMLPPPVDEHVNSRSASSQEPVFTSALRDVAYAAVASGDYLPCSKDKNGLIKSSKHMTSFVDIVGRSCNSGSDKDISSVSEGQMPSLCSDMSSVCINDKTQDSDLVSSKSSTYSEPFREAPKVADLTLKDTNIINERSVSALDSQSSLSLSYPAEVFKNYSDQAWWQMESSSQNGFGVNNHADEAFKQSTCTQPVLDDGYGNRFESLSKSDRIYRGSKSFSNEEIVEHLRRLDDDSRVDDDENSAAVESSIISNILSLDFDGCGDSVLSHSVSGLFERKDAGHGSWNFQNSEQSRFSFANEKANSNHEVGRFSAFQDSREIQDNAYKPQYQGSRAQNVIPPGFSKPPPGFPSCMRTEQVGSANSGNYVKNSLPNNHYRLPSTGDLSNNSDDLIDPSMMVVGRGKSSSFDMRSSSFEEESKLWLLMQQQQQSVAATHHHHEPNFSQTSFMQQHHTPQYPTQEDYYGDITSRFVDRHHQSYTQQQQYLQPKFTNGHITNGYQQLHLDESQQLNIRNEVGGLHEQSQRNERIRLEKSLPGYGEFMMPSSGDVYTRVFGM</sequence>
<keyword evidence="1" id="KW-0479">Metal-binding</keyword>
<organism evidence="5 6">
    <name type="scientific">Tagetes erecta</name>
    <name type="common">African marigold</name>
    <dbReference type="NCBI Taxonomy" id="13708"/>
    <lineage>
        <taxon>Eukaryota</taxon>
        <taxon>Viridiplantae</taxon>
        <taxon>Streptophyta</taxon>
        <taxon>Embryophyta</taxon>
        <taxon>Tracheophyta</taxon>
        <taxon>Spermatophyta</taxon>
        <taxon>Magnoliopsida</taxon>
        <taxon>eudicotyledons</taxon>
        <taxon>Gunneridae</taxon>
        <taxon>Pentapetalae</taxon>
        <taxon>asterids</taxon>
        <taxon>campanulids</taxon>
        <taxon>Asterales</taxon>
        <taxon>Asteraceae</taxon>
        <taxon>Asteroideae</taxon>
        <taxon>Heliantheae alliance</taxon>
        <taxon>Tageteae</taxon>
        <taxon>Tagetes</taxon>
    </lineage>
</organism>
<keyword evidence="1" id="KW-0863">Zinc-finger</keyword>
<keyword evidence="6" id="KW-1185">Reference proteome</keyword>
<dbReference type="Pfam" id="PF14570">
    <property type="entry name" value="zf-RING_4"/>
    <property type="match status" value="1"/>
</dbReference>
<dbReference type="SUPFAM" id="SSF57850">
    <property type="entry name" value="RING/U-box"/>
    <property type="match status" value="1"/>
</dbReference>
<dbReference type="InterPro" id="IPR001841">
    <property type="entry name" value="Znf_RING"/>
</dbReference>
<protein>
    <recommendedName>
        <fullName evidence="7">CCR4-NOT transcription complex subunit 4</fullName>
    </recommendedName>
</protein>
<dbReference type="EMBL" id="JAUHHV010000010">
    <property type="protein sequence ID" value="KAK1409515.1"/>
    <property type="molecule type" value="Genomic_DNA"/>
</dbReference>
<feature type="domain" description="RRM" evidence="4">
    <location>
        <begin position="149"/>
        <end position="235"/>
    </location>
</feature>
<dbReference type="PROSITE" id="PS50102">
    <property type="entry name" value="RRM"/>
    <property type="match status" value="1"/>
</dbReference>
<dbReference type="Pfam" id="PF00076">
    <property type="entry name" value="RRM_1"/>
    <property type="match status" value="1"/>
</dbReference>
<keyword evidence="1" id="KW-0862">Zinc</keyword>
<dbReference type="PANTHER" id="PTHR12603">
    <property type="entry name" value="CCR4-NOT TRANSCRIPTION COMPLEX RELATED"/>
    <property type="match status" value="1"/>
</dbReference>
<dbReference type="InterPro" id="IPR034261">
    <property type="entry name" value="CNOT4_RRM"/>
</dbReference>
<evidence type="ECO:0000256" key="2">
    <source>
        <dbReference type="PROSITE-ProRule" id="PRU00176"/>
    </source>
</evidence>
<evidence type="ECO:0000259" key="4">
    <source>
        <dbReference type="PROSITE" id="PS50102"/>
    </source>
</evidence>
<evidence type="ECO:0000313" key="6">
    <source>
        <dbReference type="Proteomes" id="UP001229421"/>
    </source>
</evidence>
<dbReference type="GO" id="GO:0004842">
    <property type="term" value="F:ubiquitin-protein transferase activity"/>
    <property type="evidence" value="ECO:0007669"/>
    <property type="project" value="InterPro"/>
</dbReference>
<dbReference type="GO" id="GO:0030014">
    <property type="term" value="C:CCR4-NOT complex"/>
    <property type="evidence" value="ECO:0007669"/>
    <property type="project" value="InterPro"/>
</dbReference>
<gene>
    <name evidence="5" type="ORF">QVD17_36041</name>
</gene>
<dbReference type="InterPro" id="IPR013083">
    <property type="entry name" value="Znf_RING/FYVE/PHD"/>
</dbReference>
<dbReference type="Gene3D" id="3.30.40.10">
    <property type="entry name" value="Zinc/RING finger domain, C3HC4 (zinc finger)"/>
    <property type="match status" value="1"/>
</dbReference>
<dbReference type="InterPro" id="IPR003954">
    <property type="entry name" value="RRM_euk-type"/>
</dbReference>
<accession>A0AAD8NBL8</accession>
<comment type="caution">
    <text evidence="5">The sequence shown here is derived from an EMBL/GenBank/DDBJ whole genome shotgun (WGS) entry which is preliminary data.</text>
</comment>
<dbReference type="CDD" id="cd16618">
    <property type="entry name" value="mRING-HC-C4C4_CNOT4"/>
    <property type="match status" value="1"/>
</dbReference>
<dbReference type="InterPro" id="IPR035979">
    <property type="entry name" value="RBD_domain_sf"/>
</dbReference>
<dbReference type="InterPro" id="IPR012677">
    <property type="entry name" value="Nucleotide-bd_a/b_plait_sf"/>
</dbReference>
<dbReference type="InterPro" id="IPR000504">
    <property type="entry name" value="RRM_dom"/>
</dbReference>
<feature type="domain" description="RING-type" evidence="3">
    <location>
        <begin position="50"/>
        <end position="98"/>
    </location>
</feature>
<dbReference type="FunFam" id="3.30.70.330:FF:000161">
    <property type="entry name" value="RNA binding (RRM/RBD/RNP motifs) family protein"/>
    <property type="match status" value="1"/>
</dbReference>